<dbReference type="InterPro" id="IPR002303">
    <property type="entry name" value="Valyl-tRNA_ligase"/>
</dbReference>
<proteinExistence type="inferred from homology"/>
<evidence type="ECO:0000256" key="8">
    <source>
        <dbReference type="RuleBase" id="RU363035"/>
    </source>
</evidence>
<dbReference type="SUPFAM" id="SSF52374">
    <property type="entry name" value="Nucleotidylyl transferase"/>
    <property type="match status" value="1"/>
</dbReference>
<evidence type="ECO:0000313" key="12">
    <source>
        <dbReference type="Proteomes" id="UP000244803"/>
    </source>
</evidence>
<dbReference type="AlphaFoldDB" id="A0A976M766"/>
<dbReference type="Gene3D" id="3.40.50.620">
    <property type="entry name" value="HUPs"/>
    <property type="match status" value="2"/>
</dbReference>
<dbReference type="Proteomes" id="UP000244803">
    <property type="component" value="Chromosome 4"/>
</dbReference>
<comment type="similarity">
    <text evidence="8">Belongs to the class-I aminoacyl-tRNA synthetase family.</text>
</comment>
<evidence type="ECO:0000256" key="2">
    <source>
        <dbReference type="ARBA" id="ARBA00022598"/>
    </source>
</evidence>
<dbReference type="Pfam" id="PF00133">
    <property type="entry name" value="tRNA-synt_1"/>
    <property type="match status" value="1"/>
</dbReference>
<keyword evidence="9" id="KW-0732">Signal</keyword>
<dbReference type="PANTHER" id="PTHR11946:SF93">
    <property type="entry name" value="VALINE--TRNA LIGASE, CHLOROPLASTIC_MITOCHONDRIAL 2"/>
    <property type="match status" value="1"/>
</dbReference>
<dbReference type="InterPro" id="IPR002300">
    <property type="entry name" value="aa-tRNA-synth_Ia"/>
</dbReference>
<dbReference type="InterPro" id="IPR001412">
    <property type="entry name" value="aa-tRNA-synth_I_CS"/>
</dbReference>
<dbReference type="EC" id="6.1.1.9" evidence="1"/>
<name>A0A976M766_THEOR</name>
<dbReference type="PRINTS" id="PR00986">
    <property type="entry name" value="TRNASYNTHVAL"/>
</dbReference>
<dbReference type="GO" id="GO:0006438">
    <property type="term" value="P:valyl-tRNA aminoacylation"/>
    <property type="evidence" value="ECO:0007669"/>
    <property type="project" value="InterPro"/>
</dbReference>
<evidence type="ECO:0000256" key="9">
    <source>
        <dbReference type="SAM" id="SignalP"/>
    </source>
</evidence>
<dbReference type="Gene3D" id="3.90.740.10">
    <property type="entry name" value="Valyl/Leucyl/Isoleucyl-tRNA synthetase, editing domain"/>
    <property type="match status" value="1"/>
</dbReference>
<evidence type="ECO:0000256" key="3">
    <source>
        <dbReference type="ARBA" id="ARBA00022741"/>
    </source>
</evidence>
<evidence type="ECO:0000256" key="6">
    <source>
        <dbReference type="ARBA" id="ARBA00023146"/>
    </source>
</evidence>
<accession>A0A976M766</accession>
<dbReference type="PANTHER" id="PTHR11946">
    <property type="entry name" value="VALYL-TRNA SYNTHETASES"/>
    <property type="match status" value="1"/>
</dbReference>
<gene>
    <name evidence="11" type="ORF">MACJ_003048</name>
</gene>
<evidence type="ECO:0000256" key="1">
    <source>
        <dbReference type="ARBA" id="ARBA00013169"/>
    </source>
</evidence>
<dbReference type="GO" id="GO:0005524">
    <property type="term" value="F:ATP binding"/>
    <property type="evidence" value="ECO:0007669"/>
    <property type="project" value="UniProtKB-KW"/>
</dbReference>
<dbReference type="EMBL" id="CP056067">
    <property type="protein sequence ID" value="UKJ89794.2"/>
    <property type="molecule type" value="Genomic_DNA"/>
</dbReference>
<evidence type="ECO:0000256" key="5">
    <source>
        <dbReference type="ARBA" id="ARBA00022917"/>
    </source>
</evidence>
<keyword evidence="2 8" id="KW-0436">Ligase</keyword>
<dbReference type="GO" id="GO:0004832">
    <property type="term" value="F:valine-tRNA ligase activity"/>
    <property type="evidence" value="ECO:0007669"/>
    <property type="project" value="UniProtKB-EC"/>
</dbReference>
<dbReference type="Gene3D" id="1.10.730.10">
    <property type="entry name" value="Isoleucyl-tRNA Synthetase, Domain 1"/>
    <property type="match status" value="1"/>
</dbReference>
<keyword evidence="5 8" id="KW-0648">Protein biosynthesis</keyword>
<organism evidence="11 12">
    <name type="scientific">Theileria orientalis</name>
    <dbReference type="NCBI Taxonomy" id="68886"/>
    <lineage>
        <taxon>Eukaryota</taxon>
        <taxon>Sar</taxon>
        <taxon>Alveolata</taxon>
        <taxon>Apicomplexa</taxon>
        <taxon>Aconoidasida</taxon>
        <taxon>Piroplasmida</taxon>
        <taxon>Theileriidae</taxon>
        <taxon>Theileria</taxon>
    </lineage>
</organism>
<dbReference type="InterPro" id="IPR009008">
    <property type="entry name" value="Val/Leu/Ile-tRNA-synth_edit"/>
</dbReference>
<protein>
    <recommendedName>
        <fullName evidence="1">valine--tRNA ligase</fullName>
        <ecNumber evidence="1">6.1.1.9</ecNumber>
    </recommendedName>
    <alternativeName>
        <fullName evidence="7">Valyl-tRNA synthetase</fullName>
    </alternativeName>
</protein>
<sequence length="973" mass="112515">MVTYLFVLTHIAVLVTCVRTHGFIRINHTSNDVLSNELYKRNKYSNRIFSNPIDNRSFTNNTLSHQSTNADELEESHKVWYKDLLKYFKHDKNVDCYNKKGSAHHLNDKYAINIISPPPNVTGELHIGNLLNLVCSDVYRNYLILKGFKVNINFSNDHAGQSFQKLFDKTYHLNDQESHLSSISILSDGFIGETDVNQTFEKIKQAQSLCNSIKQRHIYDLKLLGIDWPYGQFSLNEDVQELSKKVFIEFYEKKLLSEQNWPSLANYHEDKIEPISAAEVDYKLLPKRQYTLKLFVSGSSNISESHSDFDLNGFEIIINTTAPEFYYATTGIGVSHEDYELMDFKKVYLPKINKVVPIVPLDTLSGDYKKVKETESMGTSKDYEGTVIGDYHQSCKRANNGDLNGNGEYRRQIRGVLITPAHSENDFWIGKRYDLELINILNTNGKLQNVPFKLLGCGLDEALADVMELFQENGMVDVSCPVNMFDRSTRVITLPILHYVLDSAKLADKALEAFEEIKVVPESRRSMILNRLRNIRNWCISRHGWWGTRLPIYFLYDDFKYYKIMGLTRAHAEKRAEELLNMTMDEIYSKGYRMIQDKRILDTWFTSSLWPILSHKTEHNQDKQHQRTVLFTCYDILETWIVKMLLMCSNINKESMFDEVYLHGMVSDGHGKKMSKSLNNTVVLSKLIRDLDVNVNKFDSSHFDTSDYAKCLNMGITDRLDLKKLDDVALLVKTNLIRLKLSSMCKCSDFTGNYDENDRSLYMLTKYYQIFKFYNKLLNTKPSGINTTVGNRRSVKYIESIILAKLNEYTSLIDNNIKTFQLSSSTLYLEHFIKTFSDYLVPFIRFTVTNHIHNLEHFDKYFVMLKSIMFPFVPTFVHSFLLNNLPIYSMEWPSPSESGGTGNNASDFDEFEKLLNELRRNIVNGTNGSYTDTTTDISVGLPSKLYSEFAISFINYLVELTFNKTPNISYTAV</sequence>
<feature type="chain" id="PRO_5037317138" description="valine--tRNA ligase" evidence="9">
    <location>
        <begin position="21"/>
        <end position="973"/>
    </location>
</feature>
<feature type="signal peptide" evidence="9">
    <location>
        <begin position="1"/>
        <end position="20"/>
    </location>
</feature>
<keyword evidence="3 8" id="KW-0547">Nucleotide-binding</keyword>
<dbReference type="GO" id="GO:0005829">
    <property type="term" value="C:cytosol"/>
    <property type="evidence" value="ECO:0007669"/>
    <property type="project" value="TreeGrafter"/>
</dbReference>
<keyword evidence="4 8" id="KW-0067">ATP-binding</keyword>
<evidence type="ECO:0000256" key="7">
    <source>
        <dbReference type="ARBA" id="ARBA00029936"/>
    </source>
</evidence>
<evidence type="ECO:0000259" key="10">
    <source>
        <dbReference type="Pfam" id="PF00133"/>
    </source>
</evidence>
<dbReference type="PROSITE" id="PS00178">
    <property type="entry name" value="AA_TRNA_LIGASE_I"/>
    <property type="match status" value="1"/>
</dbReference>
<evidence type="ECO:0000313" key="11">
    <source>
        <dbReference type="EMBL" id="UKJ89794.2"/>
    </source>
</evidence>
<evidence type="ECO:0000256" key="4">
    <source>
        <dbReference type="ARBA" id="ARBA00022840"/>
    </source>
</evidence>
<feature type="domain" description="Aminoacyl-tRNA synthetase class Ia" evidence="10">
    <location>
        <begin position="90"/>
        <end position="695"/>
    </location>
</feature>
<dbReference type="InterPro" id="IPR014729">
    <property type="entry name" value="Rossmann-like_a/b/a_fold"/>
</dbReference>
<reference evidence="11" key="1">
    <citation type="submission" date="2022-07" db="EMBL/GenBank/DDBJ databases">
        <title>Evaluation of T. orientalis genome assembly methods using nanopore sequencing and analysis of variation between genomes.</title>
        <authorList>
            <person name="Yam J."/>
            <person name="Micallef M.L."/>
            <person name="Liu M."/>
            <person name="Djordjevic S.P."/>
            <person name="Bogema D.R."/>
            <person name="Jenkins C."/>
        </authorList>
    </citation>
    <scope>NUCLEOTIDE SEQUENCE</scope>
    <source>
        <strain evidence="11">Fish Creek</strain>
    </source>
</reference>
<dbReference type="SUPFAM" id="SSF50677">
    <property type="entry name" value="ValRS/IleRS/LeuRS editing domain"/>
    <property type="match status" value="1"/>
</dbReference>
<dbReference type="OrthoDB" id="10264412at2759"/>
<keyword evidence="6 8" id="KW-0030">Aminoacyl-tRNA synthetase</keyword>
<dbReference type="GO" id="GO:0002161">
    <property type="term" value="F:aminoacyl-tRNA deacylase activity"/>
    <property type="evidence" value="ECO:0007669"/>
    <property type="project" value="InterPro"/>
</dbReference>